<dbReference type="EnsemblMetazoa" id="ACHR007953-RA">
    <property type="protein sequence ID" value="ACHR007953-PA"/>
    <property type="gene ID" value="ACHR007953"/>
</dbReference>
<dbReference type="AlphaFoldDB" id="A0A182KB16"/>
<accession>A0A182KB16</accession>
<reference evidence="3" key="1">
    <citation type="submission" date="2013-03" db="EMBL/GenBank/DDBJ databases">
        <title>The Genome Sequence of Anopheles christyi ACHKN1017.</title>
        <authorList>
            <consortium name="The Broad Institute Genomics Platform"/>
            <person name="Neafsey D.E."/>
            <person name="Besansky N."/>
            <person name="Walker B."/>
            <person name="Young S.K."/>
            <person name="Zeng Q."/>
            <person name="Gargeya S."/>
            <person name="Fitzgerald M."/>
            <person name="Haas B."/>
            <person name="Abouelleil A."/>
            <person name="Allen A.W."/>
            <person name="Alvarado L."/>
            <person name="Arachchi H.M."/>
            <person name="Berlin A.M."/>
            <person name="Chapman S.B."/>
            <person name="Gainer-Dewar J."/>
            <person name="Goldberg J."/>
            <person name="Griggs A."/>
            <person name="Gujja S."/>
            <person name="Hansen M."/>
            <person name="Howarth C."/>
            <person name="Imamovic A."/>
            <person name="Ireland A."/>
            <person name="Larimer J."/>
            <person name="McCowan C."/>
            <person name="Murphy C."/>
            <person name="Pearson M."/>
            <person name="Poon T.W."/>
            <person name="Priest M."/>
            <person name="Roberts A."/>
            <person name="Saif S."/>
            <person name="Shea T."/>
            <person name="Sisk P."/>
            <person name="Sykes S."/>
            <person name="Wortman J."/>
            <person name="Nusbaum C."/>
            <person name="Birren B."/>
        </authorList>
    </citation>
    <scope>NUCLEOTIDE SEQUENCE [LARGE SCALE GENOMIC DNA]</scope>
    <source>
        <strain evidence="3">ACHKN1017</strain>
    </source>
</reference>
<protein>
    <submittedName>
        <fullName evidence="2">Uncharacterized protein</fullName>
    </submittedName>
</protein>
<keyword evidence="3" id="KW-1185">Reference proteome</keyword>
<evidence type="ECO:0000313" key="2">
    <source>
        <dbReference type="EnsemblMetazoa" id="ACHR007953-PA"/>
    </source>
</evidence>
<name>A0A182KB16_9DIPT</name>
<dbReference type="VEuPathDB" id="VectorBase:ACHR007953"/>
<feature type="region of interest" description="Disordered" evidence="1">
    <location>
        <begin position="33"/>
        <end position="60"/>
    </location>
</feature>
<evidence type="ECO:0000256" key="1">
    <source>
        <dbReference type="SAM" id="MobiDB-lite"/>
    </source>
</evidence>
<proteinExistence type="predicted"/>
<organism evidence="2 3">
    <name type="scientific">Anopheles christyi</name>
    <dbReference type="NCBI Taxonomy" id="43041"/>
    <lineage>
        <taxon>Eukaryota</taxon>
        <taxon>Metazoa</taxon>
        <taxon>Ecdysozoa</taxon>
        <taxon>Arthropoda</taxon>
        <taxon>Hexapoda</taxon>
        <taxon>Insecta</taxon>
        <taxon>Pterygota</taxon>
        <taxon>Neoptera</taxon>
        <taxon>Endopterygota</taxon>
        <taxon>Diptera</taxon>
        <taxon>Nematocera</taxon>
        <taxon>Culicoidea</taxon>
        <taxon>Culicidae</taxon>
        <taxon>Anophelinae</taxon>
        <taxon>Anopheles</taxon>
    </lineage>
</organism>
<reference evidence="2" key="2">
    <citation type="submission" date="2020-05" db="UniProtKB">
        <authorList>
            <consortium name="EnsemblMetazoa"/>
        </authorList>
    </citation>
    <scope>IDENTIFICATION</scope>
    <source>
        <strain evidence="2">ACHKN1017</strain>
    </source>
</reference>
<dbReference type="Proteomes" id="UP000075881">
    <property type="component" value="Unassembled WGS sequence"/>
</dbReference>
<sequence>MSVRWERPGVGHRRRSGGSVDECEISILNDGVATVGDDGDHSRSRNVCGEGHRTEQADRLASGVRCPVARVDVDLSDEEESAFGQDDTDAIAVLDEASERLLGKWNGNAKGK</sequence>
<evidence type="ECO:0000313" key="3">
    <source>
        <dbReference type="Proteomes" id="UP000075881"/>
    </source>
</evidence>